<organism evidence="1 2">
    <name type="scientific">Leptospira mtsangambouensis</name>
    <dbReference type="NCBI Taxonomy" id="2484912"/>
    <lineage>
        <taxon>Bacteria</taxon>
        <taxon>Pseudomonadati</taxon>
        <taxon>Spirochaetota</taxon>
        <taxon>Spirochaetia</taxon>
        <taxon>Leptospirales</taxon>
        <taxon>Leptospiraceae</taxon>
        <taxon>Leptospira</taxon>
    </lineage>
</organism>
<gene>
    <name evidence="1" type="ORF">EHR01_12440</name>
</gene>
<dbReference type="Proteomes" id="UP000297940">
    <property type="component" value="Unassembled WGS sequence"/>
</dbReference>
<evidence type="ECO:0000313" key="1">
    <source>
        <dbReference type="EMBL" id="TGM73314.1"/>
    </source>
</evidence>
<name>A0ABY2NXN0_9LEPT</name>
<keyword evidence="2" id="KW-1185">Reference proteome</keyword>
<comment type="caution">
    <text evidence="1">The sequence shown here is derived from an EMBL/GenBank/DDBJ whole genome shotgun (WGS) entry which is preliminary data.</text>
</comment>
<dbReference type="EMBL" id="RQHK01000017">
    <property type="protein sequence ID" value="TGM73314.1"/>
    <property type="molecule type" value="Genomic_DNA"/>
</dbReference>
<reference evidence="2" key="1">
    <citation type="journal article" date="2019" name="PLoS Negl. Trop. Dis.">
        <title>Revisiting the worldwide diversity of Leptospira species in the environment.</title>
        <authorList>
            <person name="Vincent A.T."/>
            <person name="Schiettekatte O."/>
            <person name="Bourhy P."/>
            <person name="Veyrier F.J."/>
            <person name="Picardeau M."/>
        </authorList>
    </citation>
    <scope>NUCLEOTIDE SEQUENCE [LARGE SCALE GENOMIC DNA]</scope>
    <source>
        <strain evidence="2">201601298</strain>
    </source>
</reference>
<sequence length="502" mass="54758">MEFNNPKDPISKSYTETWLWEEYLRSLCNPNAKASLRLGTGTYKTYPYKLLKLKNGNFLVTAGVFEEVVWNGKTAGKNFSFSGTPGSDLNGIAFIVNGRTFQIEWLDYLGQLATASDKKEMIPVTELSNGDVIVAAYTNSAAQGNPISPKTNTNSMLIVRFDSNGNRVWSSYLDKTDNSIVVNRFTLVSDSFDQIHLFFTSIGTAYPDTNGFGEFLAMEVPSNGSTNQEEIGWAVLSQHGGPLRQRYLPSNNNSTVYVAILGLNGSIILSGSAGDNFTGYTGHPLPSYNYNRPVIVNLSVTNFSISNITYLGSINPTYIFGALQNLVQGSDGFYGTGLNAGEFGTSIHPYQSASNFRNNIFSKFDWNGNLIWNQFLGSTTNGALEIPAIISYIKESDSMKAFTYTFEDGGLYTGLTIPVTGTGINPFQMTTLTIAGTNGKYQSIHYKTSILNDPPGADELLQNLSAVTEACGGRLVRLQSIQNVISEIGVLELGTRPANEEP</sequence>
<proteinExistence type="predicted"/>
<accession>A0ABY2NXN0</accession>
<protein>
    <submittedName>
        <fullName evidence="1">Uncharacterized protein</fullName>
    </submittedName>
</protein>
<evidence type="ECO:0000313" key="2">
    <source>
        <dbReference type="Proteomes" id="UP000297940"/>
    </source>
</evidence>